<reference evidence="2 3" key="1">
    <citation type="submission" date="2020-08" db="EMBL/GenBank/DDBJ databases">
        <title>Genomic Encyclopedia of Type Strains, Phase III (KMG-III): the genomes of soil and plant-associated and newly described type strains.</title>
        <authorList>
            <person name="Whitman W."/>
        </authorList>
    </citation>
    <scope>NUCLEOTIDE SEQUENCE [LARGE SCALE GENOMIC DNA]</scope>
    <source>
        <strain evidence="2 3">CECT 8075</strain>
    </source>
</reference>
<evidence type="ECO:0000313" key="2">
    <source>
        <dbReference type="EMBL" id="MBB3209371.1"/>
    </source>
</evidence>
<sequence length="161" mass="18225">MPSTLNHVTRPNKKKQVSQQTPVSAETPWYADGLRFECTQCGKCCSGEPGYVFIDEAETAAMAAELKMSVDEFEQKFTRRVGRQSSLIEYPDGDCIFLEPKTRHCMVYNSRPIQCRTWPFWDSTLATPADWQETCEVCPGAGAGTLYSLDEIEIRRTEKPV</sequence>
<gene>
    <name evidence="2" type="ORF">FHS27_005211</name>
</gene>
<feature type="region of interest" description="Disordered" evidence="1">
    <location>
        <begin position="1"/>
        <end position="24"/>
    </location>
</feature>
<dbReference type="PANTHER" id="PTHR35866:SF1">
    <property type="entry name" value="YKGJ FAMILY CYSTEINE CLUSTER PROTEIN"/>
    <property type="match status" value="1"/>
</dbReference>
<accession>A0A7W5E372</accession>
<dbReference type="AlphaFoldDB" id="A0A7W5E372"/>
<keyword evidence="3" id="KW-1185">Reference proteome</keyword>
<dbReference type="PANTHER" id="PTHR35866">
    <property type="entry name" value="PUTATIVE-RELATED"/>
    <property type="match status" value="1"/>
</dbReference>
<evidence type="ECO:0000313" key="3">
    <source>
        <dbReference type="Proteomes" id="UP000536179"/>
    </source>
</evidence>
<dbReference type="RefSeq" id="WP_246420793.1">
    <property type="nucleotide sequence ID" value="NZ_JACHXU010000023.1"/>
</dbReference>
<evidence type="ECO:0000256" key="1">
    <source>
        <dbReference type="SAM" id="MobiDB-lite"/>
    </source>
</evidence>
<dbReference type="InterPro" id="IPR005358">
    <property type="entry name" value="Puta_zinc/iron-chelating_dom"/>
</dbReference>
<dbReference type="Proteomes" id="UP000536179">
    <property type="component" value="Unassembled WGS sequence"/>
</dbReference>
<organism evidence="2 3">
    <name type="scientific">Aporhodopirellula rubra</name>
    <dbReference type="NCBI Taxonomy" id="980271"/>
    <lineage>
        <taxon>Bacteria</taxon>
        <taxon>Pseudomonadati</taxon>
        <taxon>Planctomycetota</taxon>
        <taxon>Planctomycetia</taxon>
        <taxon>Pirellulales</taxon>
        <taxon>Pirellulaceae</taxon>
        <taxon>Aporhodopirellula</taxon>
    </lineage>
</organism>
<proteinExistence type="predicted"/>
<comment type="caution">
    <text evidence="2">The sequence shown here is derived from an EMBL/GenBank/DDBJ whole genome shotgun (WGS) entry which is preliminary data.</text>
</comment>
<dbReference type="Pfam" id="PF03692">
    <property type="entry name" value="CxxCxxCC"/>
    <property type="match status" value="1"/>
</dbReference>
<protein>
    <recommendedName>
        <fullName evidence="4">Flagellin N-methylase</fullName>
    </recommendedName>
</protein>
<evidence type="ECO:0008006" key="4">
    <source>
        <dbReference type="Google" id="ProtNLM"/>
    </source>
</evidence>
<name>A0A7W5E372_9BACT</name>
<dbReference type="EMBL" id="JACHXU010000023">
    <property type="protein sequence ID" value="MBB3209371.1"/>
    <property type="molecule type" value="Genomic_DNA"/>
</dbReference>